<proteinExistence type="predicted"/>
<organism evidence="1 2">
    <name type="scientific">Penicillium salamii</name>
    <dbReference type="NCBI Taxonomy" id="1612424"/>
    <lineage>
        <taxon>Eukaryota</taxon>
        <taxon>Fungi</taxon>
        <taxon>Dikarya</taxon>
        <taxon>Ascomycota</taxon>
        <taxon>Pezizomycotina</taxon>
        <taxon>Eurotiomycetes</taxon>
        <taxon>Eurotiomycetidae</taxon>
        <taxon>Eurotiales</taxon>
        <taxon>Aspergillaceae</taxon>
        <taxon>Penicillium</taxon>
    </lineage>
</organism>
<reference evidence="1" key="1">
    <citation type="submission" date="2021-07" db="EMBL/GenBank/DDBJ databases">
        <authorList>
            <person name="Branca A.L. A."/>
        </authorList>
    </citation>
    <scope>NUCLEOTIDE SEQUENCE</scope>
</reference>
<evidence type="ECO:0008006" key="3">
    <source>
        <dbReference type="Google" id="ProtNLM"/>
    </source>
</evidence>
<keyword evidence="2" id="KW-1185">Reference proteome</keyword>
<protein>
    <recommendedName>
        <fullName evidence="3">F-box domain-containing protein</fullName>
    </recommendedName>
</protein>
<dbReference type="Proteomes" id="UP001152649">
    <property type="component" value="Unassembled WGS sequence"/>
</dbReference>
<comment type="caution">
    <text evidence="1">The sequence shown here is derived from an EMBL/GenBank/DDBJ whole genome shotgun (WGS) entry which is preliminary data.</text>
</comment>
<evidence type="ECO:0000313" key="2">
    <source>
        <dbReference type="Proteomes" id="UP001152649"/>
    </source>
</evidence>
<accession>A0A9W4NNH7</accession>
<dbReference type="EMBL" id="CAJVPG010000344">
    <property type="protein sequence ID" value="CAG8397614.1"/>
    <property type="molecule type" value="Genomic_DNA"/>
</dbReference>
<sequence>MNPMNLKASSRALAIPEILGIIFSSIDAEDANSVDIKGYRRPGTLFQCSFVNTLWRAEATRILLSNTQSYGKTLNEVFASLAETKRQSLAGYVKTGIMKISYGNGLWQAKNLGTMAFANLRAVVIGIESWQPDGGTVADYFHMPSMPQLEMLEIYSLATLDEEMLKKVMRLIVMLGPKLRHIDFSLNIQMPPRQLGELAEQLPYMETISCLGILGGSGEGDTNTTGIKIEVCSTIKRCSDFVNLYNNADTFERIQDDVDWSSIDKVPSVQDVMVCYHQQVCFPCVCAFAYFACSLSLSVL</sequence>
<name>A0A9W4NNH7_9EURO</name>
<dbReference type="OrthoDB" id="2367685at2759"/>
<gene>
    <name evidence="1" type="ORF">PSALAMII_LOCUS7450</name>
</gene>
<dbReference type="AlphaFoldDB" id="A0A9W4NNH7"/>
<evidence type="ECO:0000313" key="1">
    <source>
        <dbReference type="EMBL" id="CAG8397614.1"/>
    </source>
</evidence>